<sequence length="441" mass="48867">MPSCSHMELVYGPSEASKHAGYVLRDWAQLQAAKGNKTTGKITDSGAQSIASHRLLYPAPLVLPNDDLYIDPEYDPQTFGDWPKLVNAHFVPAKRRKMYLVPPPQTDSDVSFVDDWTHSTINKRSKPRMQPPSAADVCNYLEAFYGGLETKLLPASTLTWGSWDGDSEDIALQTQTEGIRIRVRTCKDRLLPKQLNLNDLLDVAIEILPEDALALIMLVDHDIYEDEDDDFVCGRAFGGSHVCVVSSARYQPLLDQAQSVNRSHSWPASHCKAFVERHCAQYIEGPKPKKPKIVGQAQNGHSSGPIDTNQTPLQAAIAALKTLKVSSPQYLSSLWLWRVCRTASHELGHCLGMDHCVYYACIMQGTASVAEDARQPPYLCPVDDAKIRALIQERGVPGSDSRYVQSMLRFCCAQGPGSAFEPYKVWLEVKLASEGRLIANS</sequence>
<evidence type="ECO:0000313" key="8">
    <source>
        <dbReference type="Proteomes" id="UP000799439"/>
    </source>
</evidence>
<dbReference type="EMBL" id="ML996085">
    <property type="protein sequence ID" value="KAF2153489.1"/>
    <property type="molecule type" value="Genomic_DNA"/>
</dbReference>
<dbReference type="GO" id="GO:0046872">
    <property type="term" value="F:metal ion binding"/>
    <property type="evidence" value="ECO:0007669"/>
    <property type="project" value="UniProtKB-KW"/>
</dbReference>
<comment type="caution">
    <text evidence="7">The sequence shown here is derived from an EMBL/GenBank/DDBJ whole genome shotgun (WGS) entry which is preliminary data.</text>
</comment>
<dbReference type="Pfam" id="PF07998">
    <property type="entry name" value="Peptidase_M54"/>
    <property type="match status" value="1"/>
</dbReference>
<evidence type="ECO:0000256" key="4">
    <source>
        <dbReference type="ARBA" id="ARBA00022801"/>
    </source>
</evidence>
<keyword evidence="6" id="KW-0482">Metalloprotease</keyword>
<keyword evidence="3" id="KW-0479">Metal-binding</keyword>
<accession>A0A9P4J2G0</accession>
<dbReference type="OrthoDB" id="2365600at2759"/>
<reference evidence="7" key="1">
    <citation type="journal article" date="2020" name="Stud. Mycol.">
        <title>101 Dothideomycetes genomes: a test case for predicting lifestyles and emergence of pathogens.</title>
        <authorList>
            <person name="Haridas S."/>
            <person name="Albert R."/>
            <person name="Binder M."/>
            <person name="Bloem J."/>
            <person name="Labutti K."/>
            <person name="Salamov A."/>
            <person name="Andreopoulos B."/>
            <person name="Baker S."/>
            <person name="Barry K."/>
            <person name="Bills G."/>
            <person name="Bluhm B."/>
            <person name="Cannon C."/>
            <person name="Castanera R."/>
            <person name="Culley D."/>
            <person name="Daum C."/>
            <person name="Ezra D."/>
            <person name="Gonzalez J."/>
            <person name="Henrissat B."/>
            <person name="Kuo A."/>
            <person name="Liang C."/>
            <person name="Lipzen A."/>
            <person name="Lutzoni F."/>
            <person name="Magnuson J."/>
            <person name="Mondo S."/>
            <person name="Nolan M."/>
            <person name="Ohm R."/>
            <person name="Pangilinan J."/>
            <person name="Park H.-J."/>
            <person name="Ramirez L."/>
            <person name="Alfaro M."/>
            <person name="Sun H."/>
            <person name="Tritt A."/>
            <person name="Yoshinaga Y."/>
            <person name="Zwiers L.-H."/>
            <person name="Turgeon B."/>
            <person name="Goodwin S."/>
            <person name="Spatafora J."/>
            <person name="Crous P."/>
            <person name="Grigoriev I."/>
        </authorList>
    </citation>
    <scope>NUCLEOTIDE SEQUENCE</scope>
    <source>
        <strain evidence="7">CBS 260.36</strain>
    </source>
</reference>
<keyword evidence="4" id="KW-0378">Hydrolase</keyword>
<keyword evidence="2" id="KW-0645">Protease</keyword>
<dbReference type="SUPFAM" id="SSF55486">
    <property type="entry name" value="Metalloproteases ('zincins'), catalytic domain"/>
    <property type="match status" value="2"/>
</dbReference>
<evidence type="ECO:0000256" key="5">
    <source>
        <dbReference type="ARBA" id="ARBA00022833"/>
    </source>
</evidence>
<dbReference type="Gene3D" id="3.40.390.10">
    <property type="entry name" value="Collagenase (Catalytic Domain)"/>
    <property type="match status" value="1"/>
</dbReference>
<evidence type="ECO:0000256" key="6">
    <source>
        <dbReference type="ARBA" id="ARBA00023049"/>
    </source>
</evidence>
<protein>
    <recommendedName>
        <fullName evidence="9">Archaemetzincin-2</fullName>
    </recommendedName>
</protein>
<keyword evidence="8" id="KW-1185">Reference proteome</keyword>
<evidence type="ECO:0000256" key="1">
    <source>
        <dbReference type="ARBA" id="ARBA00001947"/>
    </source>
</evidence>
<evidence type="ECO:0000313" key="7">
    <source>
        <dbReference type="EMBL" id="KAF2153489.1"/>
    </source>
</evidence>
<dbReference type="CDD" id="cd11375">
    <property type="entry name" value="Peptidase_M54"/>
    <property type="match status" value="1"/>
</dbReference>
<proteinExistence type="predicted"/>
<evidence type="ECO:0008006" key="9">
    <source>
        <dbReference type="Google" id="ProtNLM"/>
    </source>
</evidence>
<dbReference type="InterPro" id="IPR024079">
    <property type="entry name" value="MetalloPept_cat_dom_sf"/>
</dbReference>
<keyword evidence="5" id="KW-0862">Zinc</keyword>
<gene>
    <name evidence="7" type="ORF">K461DRAFT_321136</name>
</gene>
<dbReference type="AlphaFoldDB" id="A0A9P4J2G0"/>
<dbReference type="PANTHER" id="PTHR15910:SF1">
    <property type="entry name" value="ARCHAEMETZINCIN-2"/>
    <property type="match status" value="1"/>
</dbReference>
<comment type="cofactor">
    <cofactor evidence="1">
        <name>Zn(2+)</name>
        <dbReference type="ChEBI" id="CHEBI:29105"/>
    </cofactor>
</comment>
<dbReference type="GO" id="GO:0008237">
    <property type="term" value="F:metallopeptidase activity"/>
    <property type="evidence" value="ECO:0007669"/>
    <property type="project" value="UniProtKB-KW"/>
</dbReference>
<evidence type="ECO:0000256" key="3">
    <source>
        <dbReference type="ARBA" id="ARBA00022723"/>
    </source>
</evidence>
<dbReference type="InterPro" id="IPR012962">
    <property type="entry name" value="Pept_M54_archaemetzincn"/>
</dbReference>
<dbReference type="GO" id="GO:0006508">
    <property type="term" value="P:proteolysis"/>
    <property type="evidence" value="ECO:0007669"/>
    <property type="project" value="UniProtKB-KW"/>
</dbReference>
<dbReference type="PANTHER" id="PTHR15910">
    <property type="entry name" value="ARCHAEMETZINCIN"/>
    <property type="match status" value="1"/>
</dbReference>
<dbReference type="Proteomes" id="UP000799439">
    <property type="component" value="Unassembled WGS sequence"/>
</dbReference>
<organism evidence="7 8">
    <name type="scientific">Myriangium duriaei CBS 260.36</name>
    <dbReference type="NCBI Taxonomy" id="1168546"/>
    <lineage>
        <taxon>Eukaryota</taxon>
        <taxon>Fungi</taxon>
        <taxon>Dikarya</taxon>
        <taxon>Ascomycota</taxon>
        <taxon>Pezizomycotina</taxon>
        <taxon>Dothideomycetes</taxon>
        <taxon>Dothideomycetidae</taxon>
        <taxon>Myriangiales</taxon>
        <taxon>Myriangiaceae</taxon>
        <taxon>Myriangium</taxon>
    </lineage>
</organism>
<evidence type="ECO:0000256" key="2">
    <source>
        <dbReference type="ARBA" id="ARBA00022670"/>
    </source>
</evidence>
<name>A0A9P4J2G0_9PEZI</name>